<evidence type="ECO:0008006" key="11">
    <source>
        <dbReference type="Google" id="ProtNLM"/>
    </source>
</evidence>
<gene>
    <name evidence="9" type="ORF">PSNMU_V1.4_AUG-EV-PASAV3_0115140</name>
</gene>
<protein>
    <recommendedName>
        <fullName evidence="11">Acyl-CoA dehydrogenase/oxidase C-terminal domain-containing protein</fullName>
    </recommendedName>
</protein>
<dbReference type="InterPro" id="IPR009100">
    <property type="entry name" value="AcylCoA_DH/oxidase_NM_dom_sf"/>
</dbReference>
<dbReference type="Pfam" id="PF00441">
    <property type="entry name" value="Acyl-CoA_dh_1"/>
    <property type="match status" value="1"/>
</dbReference>
<dbReference type="SUPFAM" id="SSF47203">
    <property type="entry name" value="Acyl-CoA dehydrogenase C-terminal domain-like"/>
    <property type="match status" value="1"/>
</dbReference>
<dbReference type="AlphaFoldDB" id="A0A448ZQT9"/>
<keyword evidence="10" id="KW-1185">Reference proteome</keyword>
<organism evidence="9 10">
    <name type="scientific">Pseudo-nitzschia multistriata</name>
    <dbReference type="NCBI Taxonomy" id="183589"/>
    <lineage>
        <taxon>Eukaryota</taxon>
        <taxon>Sar</taxon>
        <taxon>Stramenopiles</taxon>
        <taxon>Ochrophyta</taxon>
        <taxon>Bacillariophyta</taxon>
        <taxon>Bacillariophyceae</taxon>
        <taxon>Bacillariophycidae</taxon>
        <taxon>Bacillariales</taxon>
        <taxon>Bacillariaceae</taxon>
        <taxon>Pseudo-nitzschia</taxon>
    </lineage>
</organism>
<dbReference type="PANTHER" id="PTHR48083">
    <property type="entry name" value="MEDIUM-CHAIN SPECIFIC ACYL-COA DEHYDROGENASE, MITOCHONDRIAL-RELATED"/>
    <property type="match status" value="1"/>
</dbReference>
<evidence type="ECO:0000259" key="7">
    <source>
        <dbReference type="Pfam" id="PF00441"/>
    </source>
</evidence>
<sequence length="440" mass="48857">MEGRHSNGKGRNDSRWSLDAMPPCLSRLQSRARELGFWNLFLPPRLLKYPHWDPKLLGPVDPNNVLCPSITLTYREYGILAESMGRSIELGSMACNCSAPDTGNMEVLLEFGTPAQQKQYLKPLLEGKIRSTFLMTEPDVASSDPTNLETVLINHKQKQNGNQSYTLKGRKWWSTGAMDPRCRIGICVAKIVDEKEGEGNDADNSSVGKANLHGQHTIVLVPLPNPNVRMIRALQVFGYDDAPFGHAEVGLENVPLTQEHLIGGLGSGFKVSQARLGPGRIHHCMRSIGLAQRCYELMLERSTQRKTFGKFLCQHGSVQKDIAASFHDLQQARLLTLDCAHRMDTSPNGPRGARQHISSIKVAVPALCLNVIDRALQVHGGLGVCQDTILASAWAGMRTLRIADGPDEVHRRSVARIEIKKWVMAKQEAQEQDQLKRSRL</sequence>
<evidence type="ECO:0000256" key="5">
    <source>
        <dbReference type="ARBA" id="ARBA00023002"/>
    </source>
</evidence>
<dbReference type="PANTHER" id="PTHR48083:SF13">
    <property type="entry name" value="ACYL-COA DEHYDROGENASE FAMILY MEMBER 11"/>
    <property type="match status" value="1"/>
</dbReference>
<evidence type="ECO:0000256" key="1">
    <source>
        <dbReference type="ARBA" id="ARBA00001974"/>
    </source>
</evidence>
<evidence type="ECO:0000256" key="3">
    <source>
        <dbReference type="ARBA" id="ARBA00022630"/>
    </source>
</evidence>
<feature type="domain" description="Acyl-CoA oxidase/dehydrogenase middle" evidence="8">
    <location>
        <begin position="133"/>
        <end position="247"/>
    </location>
</feature>
<dbReference type="InterPro" id="IPR050741">
    <property type="entry name" value="Acyl-CoA_dehydrogenase"/>
</dbReference>
<dbReference type="GO" id="GO:0050660">
    <property type="term" value="F:flavin adenine dinucleotide binding"/>
    <property type="evidence" value="ECO:0007669"/>
    <property type="project" value="InterPro"/>
</dbReference>
<keyword evidence="3 6" id="KW-0285">Flavoprotein</keyword>
<dbReference type="SUPFAM" id="SSF56645">
    <property type="entry name" value="Acyl-CoA dehydrogenase NM domain-like"/>
    <property type="match status" value="1"/>
</dbReference>
<comment type="cofactor">
    <cofactor evidence="1 6">
        <name>FAD</name>
        <dbReference type="ChEBI" id="CHEBI:57692"/>
    </cofactor>
</comment>
<dbReference type="EMBL" id="CAACVS010000643">
    <property type="protein sequence ID" value="VEU44407.1"/>
    <property type="molecule type" value="Genomic_DNA"/>
</dbReference>
<dbReference type="InterPro" id="IPR036250">
    <property type="entry name" value="AcylCo_DH-like_C"/>
</dbReference>
<evidence type="ECO:0000313" key="10">
    <source>
        <dbReference type="Proteomes" id="UP000291116"/>
    </source>
</evidence>
<dbReference type="Gene3D" id="1.10.540.10">
    <property type="entry name" value="Acyl-CoA dehydrogenase/oxidase, N-terminal domain"/>
    <property type="match status" value="1"/>
</dbReference>
<keyword evidence="5 6" id="KW-0560">Oxidoreductase</keyword>
<evidence type="ECO:0000256" key="4">
    <source>
        <dbReference type="ARBA" id="ARBA00022827"/>
    </source>
</evidence>
<accession>A0A448ZQT9</accession>
<dbReference type="InterPro" id="IPR046373">
    <property type="entry name" value="Acyl-CoA_Oxase/DH_mid-dom_sf"/>
</dbReference>
<name>A0A448ZQT9_9STRA</name>
<evidence type="ECO:0000313" key="9">
    <source>
        <dbReference type="EMBL" id="VEU44407.1"/>
    </source>
</evidence>
<dbReference type="GO" id="GO:0033539">
    <property type="term" value="P:fatty acid beta-oxidation using acyl-CoA dehydrogenase"/>
    <property type="evidence" value="ECO:0007669"/>
    <property type="project" value="TreeGrafter"/>
</dbReference>
<dbReference type="Gene3D" id="1.20.140.10">
    <property type="entry name" value="Butyryl-CoA Dehydrogenase, subunit A, domain 3"/>
    <property type="match status" value="1"/>
</dbReference>
<dbReference type="Pfam" id="PF02770">
    <property type="entry name" value="Acyl-CoA_dh_M"/>
    <property type="match status" value="1"/>
</dbReference>
<evidence type="ECO:0000259" key="8">
    <source>
        <dbReference type="Pfam" id="PF02770"/>
    </source>
</evidence>
<dbReference type="Gene3D" id="2.40.110.10">
    <property type="entry name" value="Butyryl-CoA Dehydrogenase, subunit A, domain 2"/>
    <property type="match status" value="1"/>
</dbReference>
<dbReference type="Proteomes" id="UP000291116">
    <property type="component" value="Unassembled WGS sequence"/>
</dbReference>
<keyword evidence="4 6" id="KW-0274">FAD</keyword>
<evidence type="ECO:0000256" key="6">
    <source>
        <dbReference type="RuleBase" id="RU362125"/>
    </source>
</evidence>
<dbReference type="GO" id="GO:0005737">
    <property type="term" value="C:cytoplasm"/>
    <property type="evidence" value="ECO:0007669"/>
    <property type="project" value="TreeGrafter"/>
</dbReference>
<evidence type="ECO:0000256" key="2">
    <source>
        <dbReference type="ARBA" id="ARBA00009347"/>
    </source>
</evidence>
<dbReference type="InterPro" id="IPR006091">
    <property type="entry name" value="Acyl-CoA_Oxase/DH_mid-dom"/>
</dbReference>
<dbReference type="OrthoDB" id="434771at2759"/>
<dbReference type="InterPro" id="IPR009075">
    <property type="entry name" value="AcylCo_DH/oxidase_C"/>
</dbReference>
<dbReference type="GO" id="GO:0003995">
    <property type="term" value="F:acyl-CoA dehydrogenase activity"/>
    <property type="evidence" value="ECO:0007669"/>
    <property type="project" value="TreeGrafter"/>
</dbReference>
<proteinExistence type="inferred from homology"/>
<feature type="domain" description="Acyl-CoA dehydrogenase/oxidase C-terminal" evidence="7">
    <location>
        <begin position="266"/>
        <end position="416"/>
    </location>
</feature>
<comment type="similarity">
    <text evidence="2 6">Belongs to the acyl-CoA dehydrogenase family.</text>
</comment>
<reference evidence="9 10" key="1">
    <citation type="submission" date="2019-01" db="EMBL/GenBank/DDBJ databases">
        <authorList>
            <person name="Ferrante I. M."/>
        </authorList>
    </citation>
    <scope>NUCLEOTIDE SEQUENCE [LARGE SCALE GENOMIC DNA]</scope>
    <source>
        <strain evidence="9 10">B856</strain>
    </source>
</reference>
<dbReference type="InterPro" id="IPR037069">
    <property type="entry name" value="AcylCoA_DH/ox_N_sf"/>
</dbReference>